<reference evidence="1 2" key="1">
    <citation type="submission" date="2017-09" db="EMBL/GenBank/DDBJ databases">
        <title>Bacterial strain isolated from the female urinary microbiota.</title>
        <authorList>
            <person name="Thomas-White K."/>
            <person name="Kumar N."/>
            <person name="Forster S."/>
            <person name="Putonti C."/>
            <person name="Lawley T."/>
            <person name="Wolfe A.J."/>
        </authorList>
    </citation>
    <scope>NUCLEOTIDE SEQUENCE [LARGE SCALE GENOMIC DNA]</scope>
    <source>
        <strain evidence="1 2">UMB0249</strain>
    </source>
</reference>
<protein>
    <submittedName>
        <fullName evidence="1">Uncharacterized protein</fullName>
    </submittedName>
</protein>
<dbReference type="AlphaFoldDB" id="A0A2N6TF51"/>
<evidence type="ECO:0000313" key="1">
    <source>
        <dbReference type="EMBL" id="PMC67952.1"/>
    </source>
</evidence>
<accession>A0A2N6TF51</accession>
<gene>
    <name evidence="1" type="ORF">CJ209_10955</name>
</gene>
<name>A0A2N6TF51_FUSNU</name>
<proteinExistence type="predicted"/>
<organism evidence="1 2">
    <name type="scientific">Fusobacterium nucleatum</name>
    <dbReference type="NCBI Taxonomy" id="851"/>
    <lineage>
        <taxon>Bacteria</taxon>
        <taxon>Fusobacteriati</taxon>
        <taxon>Fusobacteriota</taxon>
        <taxon>Fusobacteriia</taxon>
        <taxon>Fusobacteriales</taxon>
        <taxon>Fusobacteriaceae</taxon>
        <taxon>Fusobacterium</taxon>
    </lineage>
</organism>
<dbReference type="EMBL" id="PNHC01000012">
    <property type="protein sequence ID" value="PMC67952.1"/>
    <property type="molecule type" value="Genomic_DNA"/>
</dbReference>
<dbReference type="RefSeq" id="WP_005910384.1">
    <property type="nucleotide sequence ID" value="NZ_PNHC01000012.1"/>
</dbReference>
<evidence type="ECO:0000313" key="2">
    <source>
        <dbReference type="Proteomes" id="UP000235733"/>
    </source>
</evidence>
<sequence length="202" mass="24170">MKEIEKIEASIYLYNCLKEVLTEYTLKFMKELKNKFKKSQILDFDENEIREIYIDSRVTPGIYLKFNEIKIEDKDYYFTLKIEIDKENLAFCFGFDVKIKKEEISSVKLKDMRNISKIFFKNLTDLESKLRERGNKFEIGNYAIFLNLDDTNFRKVSTTDNKFLINLLEDDTREKEVDRVYKKIDNILDIVELKKPSKIVSC</sequence>
<comment type="caution">
    <text evidence="1">The sequence shown here is derived from an EMBL/GenBank/DDBJ whole genome shotgun (WGS) entry which is preliminary data.</text>
</comment>
<dbReference type="Proteomes" id="UP000235733">
    <property type="component" value="Unassembled WGS sequence"/>
</dbReference>